<dbReference type="SUPFAM" id="SSF53300">
    <property type="entry name" value="vWA-like"/>
    <property type="match status" value="1"/>
</dbReference>
<dbReference type="InterPro" id="IPR050934">
    <property type="entry name" value="ITIH"/>
</dbReference>
<dbReference type="EMBL" id="DTBJ01000022">
    <property type="protein sequence ID" value="HGM58606.1"/>
    <property type="molecule type" value="Genomic_DNA"/>
</dbReference>
<dbReference type="AlphaFoldDB" id="A0A7C4H978"/>
<sequence length="422" mass="46926">MVLSLTECVSLDFSLAKNSVLENRRETLPFILSIKGECSSSPPITVLFVIDTSYSMDGEKIFRAKQSALKILTLLRDIDYVGVYGFHDNFYKVLEPTKVVNRRVVEKAIVDLKLGSGTNIYDVFDKLVDEVSFINNNLKTPIRLIFLTDGQPTTGPKKIDKIMNAVSRLVDKNISSLIIGVGEDYNENLLLKIAKTLNGVFEHIDKPESLEKIMYDYIAFTREISARNTKLIIRLNPGFNLVVYNRKYDLKQDGIVVDIGEVNYGELINIVGDIETPPLTIGLAKVGDIQLSYVNPANGRIEVSSPISIEIRVSSREELSAASVSESVLMKSRLIKIASQIEKDIEKGVSKDLIRELENIAEITMKIGDEELASKTISIREKIIESGLTPSLSKEIASIVSRILSGKTRIKRGEESSGEHGE</sequence>
<dbReference type="PANTHER" id="PTHR10338:SF108">
    <property type="entry name" value="INTER-ALPHA-TRYPSIN INHIBITOR HEAVY CHAIN H4-LIKE PROTEIN"/>
    <property type="match status" value="1"/>
</dbReference>
<organism evidence="2">
    <name type="scientific">Staphylothermus marinus</name>
    <dbReference type="NCBI Taxonomy" id="2280"/>
    <lineage>
        <taxon>Archaea</taxon>
        <taxon>Thermoproteota</taxon>
        <taxon>Thermoprotei</taxon>
        <taxon>Desulfurococcales</taxon>
        <taxon>Desulfurococcaceae</taxon>
        <taxon>Staphylothermus</taxon>
    </lineage>
</organism>
<dbReference type="PROSITE" id="PS50234">
    <property type="entry name" value="VWFA"/>
    <property type="match status" value="1"/>
</dbReference>
<gene>
    <name evidence="2" type="ORF">ENU14_03340</name>
</gene>
<comment type="caution">
    <text evidence="2">The sequence shown here is derived from an EMBL/GenBank/DDBJ whole genome shotgun (WGS) entry which is preliminary data.</text>
</comment>
<dbReference type="SMART" id="SM00327">
    <property type="entry name" value="VWA"/>
    <property type="match status" value="1"/>
</dbReference>
<dbReference type="InterPro" id="IPR002035">
    <property type="entry name" value="VWF_A"/>
</dbReference>
<proteinExistence type="predicted"/>
<dbReference type="PANTHER" id="PTHR10338">
    <property type="entry name" value="INTER-ALPHA-TRYPSIN INHIBITOR HEAVY CHAIN FAMILY MEMBER"/>
    <property type="match status" value="1"/>
</dbReference>
<accession>A0A7C4H978</accession>
<dbReference type="InterPro" id="IPR036465">
    <property type="entry name" value="vWFA_dom_sf"/>
</dbReference>
<dbReference type="Gene3D" id="3.40.50.410">
    <property type="entry name" value="von Willebrand factor, type A domain"/>
    <property type="match status" value="1"/>
</dbReference>
<dbReference type="Pfam" id="PF00092">
    <property type="entry name" value="VWA"/>
    <property type="match status" value="1"/>
</dbReference>
<feature type="domain" description="VWFA" evidence="1">
    <location>
        <begin position="45"/>
        <end position="218"/>
    </location>
</feature>
<evidence type="ECO:0000259" key="1">
    <source>
        <dbReference type="PROSITE" id="PS50234"/>
    </source>
</evidence>
<reference evidence="2" key="1">
    <citation type="journal article" date="2020" name="mSystems">
        <title>Genome- and Community-Level Interaction Insights into Carbon Utilization and Element Cycling Functions of Hydrothermarchaeota in Hydrothermal Sediment.</title>
        <authorList>
            <person name="Zhou Z."/>
            <person name="Liu Y."/>
            <person name="Xu W."/>
            <person name="Pan J."/>
            <person name="Luo Z.H."/>
            <person name="Li M."/>
        </authorList>
    </citation>
    <scope>NUCLEOTIDE SEQUENCE [LARGE SCALE GENOMIC DNA]</scope>
    <source>
        <strain evidence="2">SpSt-642</strain>
    </source>
</reference>
<protein>
    <submittedName>
        <fullName evidence="2">VWA domain-containing protein</fullName>
    </submittedName>
</protein>
<name>A0A7C4H978_STAMA</name>
<evidence type="ECO:0000313" key="2">
    <source>
        <dbReference type="EMBL" id="HGM58606.1"/>
    </source>
</evidence>